<accession>A0A1K1QFV1</accession>
<dbReference type="Proteomes" id="UP000182248">
    <property type="component" value="Unassembled WGS sequence"/>
</dbReference>
<name>A0A1K1QFV1_9FLAO</name>
<dbReference type="STRING" id="1150368.SAMN02927921_02519"/>
<evidence type="ECO:0000313" key="2">
    <source>
        <dbReference type="Proteomes" id="UP000182248"/>
    </source>
</evidence>
<keyword evidence="2" id="KW-1185">Reference proteome</keyword>
<gene>
    <name evidence="1" type="ORF">SAMN02927921_02519</name>
</gene>
<organism evidence="1 2">
    <name type="scientific">Sinomicrobium oceani</name>
    <dbReference type="NCBI Taxonomy" id="1150368"/>
    <lineage>
        <taxon>Bacteria</taxon>
        <taxon>Pseudomonadati</taxon>
        <taxon>Bacteroidota</taxon>
        <taxon>Flavobacteriia</taxon>
        <taxon>Flavobacteriales</taxon>
        <taxon>Flavobacteriaceae</taxon>
        <taxon>Sinomicrobium</taxon>
    </lineage>
</organism>
<sequence>MAGDTARYEEVVVVWCGLLQNAENFFAVPAFVIYLSDAFEFFFYRSGLQQAGGNFGIAGKHDDDGL</sequence>
<dbReference type="AlphaFoldDB" id="A0A1K1QFV1"/>
<evidence type="ECO:0000313" key="1">
    <source>
        <dbReference type="EMBL" id="SFW58824.1"/>
    </source>
</evidence>
<dbReference type="EMBL" id="FPJE01000013">
    <property type="protein sequence ID" value="SFW58824.1"/>
    <property type="molecule type" value="Genomic_DNA"/>
</dbReference>
<proteinExistence type="predicted"/>
<protein>
    <submittedName>
        <fullName evidence="1">Uncharacterized protein</fullName>
    </submittedName>
</protein>
<reference evidence="1 2" key="1">
    <citation type="submission" date="2016-11" db="EMBL/GenBank/DDBJ databases">
        <authorList>
            <person name="Jaros S."/>
            <person name="Januszkiewicz K."/>
            <person name="Wedrychowicz H."/>
        </authorList>
    </citation>
    <scope>NUCLEOTIDE SEQUENCE [LARGE SCALE GENOMIC DNA]</scope>
    <source>
        <strain evidence="1 2">CGMCC 1.12145</strain>
    </source>
</reference>